<proteinExistence type="predicted"/>
<keyword evidence="1" id="KW-0862">Zinc</keyword>
<keyword evidence="1" id="KW-0863">Zinc-finger</keyword>
<dbReference type="EMBL" id="VSWD01000003">
    <property type="protein sequence ID" value="KAK3106189.1"/>
    <property type="molecule type" value="Genomic_DNA"/>
</dbReference>
<dbReference type="InterPro" id="IPR000315">
    <property type="entry name" value="Znf_B-box"/>
</dbReference>
<feature type="coiled-coil region" evidence="2">
    <location>
        <begin position="128"/>
        <end position="155"/>
    </location>
</feature>
<dbReference type="Gene3D" id="3.30.160.60">
    <property type="entry name" value="Classic Zinc Finger"/>
    <property type="match status" value="1"/>
</dbReference>
<evidence type="ECO:0000313" key="4">
    <source>
        <dbReference type="EMBL" id="KAK3106189.1"/>
    </source>
</evidence>
<dbReference type="PROSITE" id="PS50119">
    <property type="entry name" value="ZF_BBOX"/>
    <property type="match status" value="1"/>
</dbReference>
<dbReference type="AlphaFoldDB" id="A0AA88YJJ3"/>
<organism evidence="4 5">
    <name type="scientific">Pinctada imbricata</name>
    <name type="common">Atlantic pearl-oyster</name>
    <name type="synonym">Pinctada martensii</name>
    <dbReference type="NCBI Taxonomy" id="66713"/>
    <lineage>
        <taxon>Eukaryota</taxon>
        <taxon>Metazoa</taxon>
        <taxon>Spiralia</taxon>
        <taxon>Lophotrochozoa</taxon>
        <taxon>Mollusca</taxon>
        <taxon>Bivalvia</taxon>
        <taxon>Autobranchia</taxon>
        <taxon>Pteriomorphia</taxon>
        <taxon>Pterioida</taxon>
        <taxon>Pterioidea</taxon>
        <taxon>Pteriidae</taxon>
        <taxon>Pinctada</taxon>
    </lineage>
</organism>
<dbReference type="SMART" id="SM00336">
    <property type="entry name" value="BBOX"/>
    <property type="match status" value="1"/>
</dbReference>
<evidence type="ECO:0000313" key="5">
    <source>
        <dbReference type="Proteomes" id="UP001186944"/>
    </source>
</evidence>
<evidence type="ECO:0000259" key="3">
    <source>
        <dbReference type="PROSITE" id="PS50119"/>
    </source>
</evidence>
<dbReference type="CDD" id="cd19756">
    <property type="entry name" value="Bbox2"/>
    <property type="match status" value="1"/>
</dbReference>
<dbReference type="Proteomes" id="UP001186944">
    <property type="component" value="Unassembled WGS sequence"/>
</dbReference>
<keyword evidence="5" id="KW-1185">Reference proteome</keyword>
<dbReference type="SUPFAM" id="SSF63829">
    <property type="entry name" value="Calcium-dependent phosphotriesterase"/>
    <property type="match status" value="1"/>
</dbReference>
<evidence type="ECO:0000256" key="2">
    <source>
        <dbReference type="SAM" id="Coils"/>
    </source>
</evidence>
<sequence length="536" mass="61602">MAESQQWTVQCTHCMSSVEYHCNTCDSSLCSDCTNKHKGSEENTHHLIVRYSERFDQSTHECKEHPGSKLVVWCDTCNMAVCTDCVTSENHKKHEFKSFQDKAEFQRKSLRREYESTKHKGSMWQECLSTMKTEKEATENKFNDLEYEVKEQTKAICNQVHHYEMSLLNKLEFHKKTFGQFLSTKMDTIVNGIHEFQQEENKYETILRSKDAVALLEFKSACGQNDKPLPKYIREVPIPIFKKGSMFDKFRILEEIFGQIVLPNDESKQASEMLDKTFATDMHIIHTGRNNASPIVCNGDDQTWVVTEQMKIQLIDKSNNISKQICFAETCCDVGVTSDGDILFIFDGEKSVWRYSRDETLTKTFSLHLKPHGICALNDGNILIIFKDDKKVIMYSRVGMILMALDSVNLSHPLYATQNMKNNHIYVTDKTDDGHYSSPGRVFAIQENGDLLYEYTGQDDVAFTPVDVCSDSFGQVFVTDYLQGSVHILNEDGVFLRFLHLHGSQLENPCRIDINDNEYVWISENSTGKLKVVRLV</sequence>
<feature type="domain" description="B box-type" evidence="3">
    <location>
        <begin position="57"/>
        <end position="99"/>
    </location>
</feature>
<reference evidence="4" key="1">
    <citation type="submission" date="2019-08" db="EMBL/GenBank/DDBJ databases">
        <title>The improved chromosome-level genome for the pearl oyster Pinctada fucata martensii using PacBio sequencing and Hi-C.</title>
        <authorList>
            <person name="Zheng Z."/>
        </authorList>
    </citation>
    <scope>NUCLEOTIDE SEQUENCE</scope>
    <source>
        <strain evidence="4">ZZ-2019</strain>
        <tissue evidence="4">Adductor muscle</tissue>
    </source>
</reference>
<dbReference type="GO" id="GO:0008270">
    <property type="term" value="F:zinc ion binding"/>
    <property type="evidence" value="ECO:0007669"/>
    <property type="project" value="UniProtKB-KW"/>
</dbReference>
<dbReference type="SUPFAM" id="SSF57845">
    <property type="entry name" value="B-box zinc-binding domain"/>
    <property type="match status" value="1"/>
</dbReference>
<dbReference type="Gene3D" id="2.120.10.30">
    <property type="entry name" value="TolB, C-terminal domain"/>
    <property type="match status" value="1"/>
</dbReference>
<protein>
    <recommendedName>
        <fullName evidence="3">B box-type domain-containing protein</fullName>
    </recommendedName>
</protein>
<keyword evidence="1" id="KW-0479">Metal-binding</keyword>
<dbReference type="PANTHER" id="PTHR25462">
    <property type="entry name" value="BONUS, ISOFORM C-RELATED"/>
    <property type="match status" value="1"/>
</dbReference>
<comment type="caution">
    <text evidence="4">The sequence shown here is derived from an EMBL/GenBank/DDBJ whole genome shotgun (WGS) entry which is preliminary data.</text>
</comment>
<gene>
    <name evidence="4" type="ORF">FSP39_014598</name>
</gene>
<dbReference type="Pfam" id="PF00643">
    <property type="entry name" value="zf-B_box"/>
    <property type="match status" value="1"/>
</dbReference>
<accession>A0AA88YJJ3</accession>
<dbReference type="PANTHER" id="PTHR25462:SF296">
    <property type="entry name" value="MEIOTIC P26, ISOFORM F"/>
    <property type="match status" value="1"/>
</dbReference>
<keyword evidence="2" id="KW-0175">Coiled coil</keyword>
<name>A0AA88YJJ3_PINIB</name>
<evidence type="ECO:0000256" key="1">
    <source>
        <dbReference type="PROSITE-ProRule" id="PRU00024"/>
    </source>
</evidence>
<dbReference type="InterPro" id="IPR047153">
    <property type="entry name" value="TRIM45/56/19-like"/>
</dbReference>
<dbReference type="InterPro" id="IPR011042">
    <property type="entry name" value="6-blade_b-propeller_TolB-like"/>
</dbReference>